<proteinExistence type="predicted"/>
<feature type="chain" id="PRO_5037125094" description="DUF3575 domain-containing protein" evidence="1">
    <location>
        <begin position="21"/>
        <end position="198"/>
    </location>
</feature>
<accession>A0A975CLJ2</accession>
<protein>
    <recommendedName>
        <fullName evidence="4">DUF3575 domain-containing protein</fullName>
    </recommendedName>
</protein>
<dbReference type="EMBL" id="CP071869">
    <property type="protein sequence ID" value="QTE21445.1"/>
    <property type="molecule type" value="Genomic_DNA"/>
</dbReference>
<dbReference type="AlphaFoldDB" id="A0A975CLJ2"/>
<keyword evidence="1" id="KW-0732">Signal</keyword>
<feature type="signal peptide" evidence="1">
    <location>
        <begin position="1"/>
        <end position="20"/>
    </location>
</feature>
<name>A0A975CLJ2_9FLAO</name>
<gene>
    <name evidence="2" type="ORF">J3359_11490</name>
</gene>
<evidence type="ECO:0000313" key="3">
    <source>
        <dbReference type="Proteomes" id="UP000663920"/>
    </source>
</evidence>
<dbReference type="Proteomes" id="UP000663920">
    <property type="component" value="Chromosome"/>
</dbReference>
<organism evidence="2 3">
    <name type="scientific">Polaribacter cellanae</name>
    <dbReference type="NCBI Taxonomy" id="2818493"/>
    <lineage>
        <taxon>Bacteria</taxon>
        <taxon>Pseudomonadati</taxon>
        <taxon>Bacteroidota</taxon>
        <taxon>Flavobacteriia</taxon>
        <taxon>Flavobacteriales</taxon>
        <taxon>Flavobacteriaceae</taxon>
    </lineage>
</organism>
<dbReference type="KEGG" id="pcea:J3359_11490"/>
<dbReference type="RefSeq" id="WP_208077003.1">
    <property type="nucleotide sequence ID" value="NZ_CP071869.1"/>
</dbReference>
<evidence type="ECO:0008006" key="4">
    <source>
        <dbReference type="Google" id="ProtNLM"/>
    </source>
</evidence>
<sequence length="198" mass="22930">MQKKTLFTFFLSMLFFTVFSQQKQDSIKIKTNPIIFTGMNLGFTSAELRGFNLGFNVNYQQKNNLFTLKYTAILEEEDFGYLIPFFNANSVTSQFSLLYGKRYIEDNFSYHFSGGISYSHTNDRKINKRYQYFGFPIEIGVNWFKSKKKRLGLLYGLIPVGKPTGFGRSFGIKLYANIAKKSYVGLGLNFGIGWHKKY</sequence>
<evidence type="ECO:0000256" key="1">
    <source>
        <dbReference type="SAM" id="SignalP"/>
    </source>
</evidence>
<reference evidence="2 3" key="1">
    <citation type="submission" date="2021-03" db="EMBL/GenBank/DDBJ databases">
        <title>Complete genome of Polaribacter_sp.SM13.</title>
        <authorList>
            <person name="Jeong S.W."/>
            <person name="Bae J.W."/>
        </authorList>
    </citation>
    <scope>NUCLEOTIDE SEQUENCE [LARGE SCALE GENOMIC DNA]</scope>
    <source>
        <strain evidence="2 3">SM13</strain>
    </source>
</reference>
<keyword evidence="3" id="KW-1185">Reference proteome</keyword>
<evidence type="ECO:0000313" key="2">
    <source>
        <dbReference type="EMBL" id="QTE21445.1"/>
    </source>
</evidence>